<keyword evidence="3 6" id="KW-0812">Transmembrane</keyword>
<dbReference type="GO" id="GO:0005384">
    <property type="term" value="F:manganese ion transmembrane transporter activity"/>
    <property type="evidence" value="ECO:0007669"/>
    <property type="project" value="TreeGrafter"/>
</dbReference>
<feature type="transmembrane region" description="Helical" evidence="6">
    <location>
        <begin position="71"/>
        <end position="91"/>
    </location>
</feature>
<reference evidence="8 9" key="1">
    <citation type="submission" date="2019-07" db="EMBL/GenBank/DDBJ databases">
        <title>Whole genome shotgun sequence of Deinococcus cellulosilyticus NBRC 106333.</title>
        <authorList>
            <person name="Hosoyama A."/>
            <person name="Uohara A."/>
            <person name="Ohji S."/>
            <person name="Ichikawa N."/>
        </authorList>
    </citation>
    <scope>NUCLEOTIDE SEQUENCE [LARGE SCALE GENOMIC DNA]</scope>
    <source>
        <strain evidence="8 9">NBRC 106333</strain>
    </source>
</reference>
<keyword evidence="6" id="KW-1003">Cell membrane</keyword>
<keyword evidence="4 6" id="KW-1133">Transmembrane helix</keyword>
<evidence type="ECO:0000256" key="4">
    <source>
        <dbReference type="ARBA" id="ARBA00022989"/>
    </source>
</evidence>
<feature type="region of interest" description="Disordered" evidence="7">
    <location>
        <begin position="1"/>
        <end position="31"/>
    </location>
</feature>
<dbReference type="NCBIfam" id="TIGR01197">
    <property type="entry name" value="nramp"/>
    <property type="match status" value="1"/>
</dbReference>
<evidence type="ECO:0000256" key="6">
    <source>
        <dbReference type="HAMAP-Rule" id="MF_00221"/>
    </source>
</evidence>
<feature type="transmembrane region" description="Helical" evidence="6">
    <location>
        <begin position="112"/>
        <end position="130"/>
    </location>
</feature>
<comment type="similarity">
    <text evidence="6">Belongs to the NRAMP family.</text>
</comment>
<dbReference type="PRINTS" id="PR00447">
    <property type="entry name" value="NATRESASSCMP"/>
</dbReference>
<gene>
    <name evidence="6 8" type="primary">mntH</name>
    <name evidence="8" type="ORF">DC3_51590</name>
</gene>
<keyword evidence="2 6" id="KW-0813">Transport</keyword>
<dbReference type="Proteomes" id="UP000321306">
    <property type="component" value="Unassembled WGS sequence"/>
</dbReference>
<dbReference type="NCBIfam" id="NF037982">
    <property type="entry name" value="Nramp_1"/>
    <property type="match status" value="1"/>
</dbReference>
<feature type="transmembrane region" description="Helical" evidence="6">
    <location>
        <begin position="136"/>
        <end position="166"/>
    </location>
</feature>
<accession>A0A511N9L6</accession>
<evidence type="ECO:0000256" key="5">
    <source>
        <dbReference type="ARBA" id="ARBA00023136"/>
    </source>
</evidence>
<comment type="subcellular location">
    <subcellularLocation>
        <location evidence="6">Cell membrane</location>
        <topology evidence="6">Multi-pass membrane protein</topology>
    </subcellularLocation>
    <subcellularLocation>
        <location evidence="1">Membrane</location>
        <topology evidence="1">Multi-pass membrane protein</topology>
    </subcellularLocation>
</comment>
<keyword evidence="5 6" id="KW-0472">Membrane</keyword>
<dbReference type="PANTHER" id="PTHR11706">
    <property type="entry name" value="SOLUTE CARRIER PROTEIN FAMILY 11 MEMBER"/>
    <property type="match status" value="1"/>
</dbReference>
<evidence type="ECO:0000256" key="2">
    <source>
        <dbReference type="ARBA" id="ARBA00022448"/>
    </source>
</evidence>
<feature type="transmembrane region" description="Helical" evidence="6">
    <location>
        <begin position="38"/>
        <end position="56"/>
    </location>
</feature>
<protein>
    <recommendedName>
        <fullName evidence="6">Divalent metal cation transporter MntH</fullName>
    </recommendedName>
</protein>
<dbReference type="AlphaFoldDB" id="A0A511N9L6"/>
<feature type="transmembrane region" description="Helical" evidence="6">
    <location>
        <begin position="384"/>
        <end position="406"/>
    </location>
</feature>
<evidence type="ECO:0000313" key="8">
    <source>
        <dbReference type="EMBL" id="GEM49524.1"/>
    </source>
</evidence>
<feature type="transmembrane region" description="Helical" evidence="6">
    <location>
        <begin position="221"/>
        <end position="240"/>
    </location>
</feature>
<feature type="transmembrane region" description="Helical" evidence="6">
    <location>
        <begin position="427"/>
        <end position="448"/>
    </location>
</feature>
<dbReference type="NCBIfam" id="NF001923">
    <property type="entry name" value="PRK00701.1"/>
    <property type="match status" value="1"/>
</dbReference>
<evidence type="ECO:0000256" key="7">
    <source>
        <dbReference type="SAM" id="MobiDB-lite"/>
    </source>
</evidence>
<dbReference type="GO" id="GO:0005886">
    <property type="term" value="C:plasma membrane"/>
    <property type="evidence" value="ECO:0007669"/>
    <property type="project" value="UniProtKB-SubCell"/>
</dbReference>
<feature type="transmembrane region" description="Helical" evidence="6">
    <location>
        <begin position="311"/>
        <end position="338"/>
    </location>
</feature>
<dbReference type="HAMAP" id="MF_00221">
    <property type="entry name" value="NRAMP"/>
    <property type="match status" value="1"/>
</dbReference>
<comment type="caution">
    <text evidence="8">The sequence shown here is derived from an EMBL/GenBank/DDBJ whole genome shotgun (WGS) entry which is preliminary data.</text>
</comment>
<dbReference type="Pfam" id="PF01566">
    <property type="entry name" value="Nramp"/>
    <property type="match status" value="1"/>
</dbReference>
<evidence type="ECO:0000256" key="3">
    <source>
        <dbReference type="ARBA" id="ARBA00022692"/>
    </source>
</evidence>
<dbReference type="OrthoDB" id="9787548at2"/>
<feature type="transmembrane region" description="Helical" evidence="6">
    <location>
        <begin position="178"/>
        <end position="198"/>
    </location>
</feature>
<dbReference type="GO" id="GO:0015086">
    <property type="term" value="F:cadmium ion transmembrane transporter activity"/>
    <property type="evidence" value="ECO:0007669"/>
    <property type="project" value="TreeGrafter"/>
</dbReference>
<dbReference type="PANTHER" id="PTHR11706:SF33">
    <property type="entry name" value="NATURAL RESISTANCE-ASSOCIATED MACROPHAGE PROTEIN 2"/>
    <property type="match status" value="1"/>
</dbReference>
<name>A0A511N9L6_DEIC1</name>
<dbReference type="EMBL" id="BJXB01000037">
    <property type="protein sequence ID" value="GEM49524.1"/>
    <property type="molecule type" value="Genomic_DNA"/>
</dbReference>
<keyword evidence="6" id="KW-0406">Ion transport</keyword>
<organism evidence="8 9">
    <name type="scientific">Deinococcus cellulosilyticus (strain DSM 18568 / NBRC 106333 / KACC 11606 / 5516J-15)</name>
    <dbReference type="NCBI Taxonomy" id="1223518"/>
    <lineage>
        <taxon>Bacteria</taxon>
        <taxon>Thermotogati</taxon>
        <taxon>Deinococcota</taxon>
        <taxon>Deinococci</taxon>
        <taxon>Deinococcales</taxon>
        <taxon>Deinococcaceae</taxon>
        <taxon>Deinococcus</taxon>
    </lineage>
</organism>
<evidence type="ECO:0000256" key="1">
    <source>
        <dbReference type="ARBA" id="ARBA00004141"/>
    </source>
</evidence>
<keyword evidence="9" id="KW-1185">Reference proteome</keyword>
<comment type="function">
    <text evidence="6">H(+)-stimulated, divalent metal cation uptake system.</text>
</comment>
<dbReference type="GO" id="GO:0015293">
    <property type="term" value="F:symporter activity"/>
    <property type="evidence" value="ECO:0007669"/>
    <property type="project" value="UniProtKB-UniRule"/>
</dbReference>
<dbReference type="RefSeq" id="WP_146890247.1">
    <property type="nucleotide sequence ID" value="NZ_BJXB01000037.1"/>
</dbReference>
<feature type="transmembrane region" description="Helical" evidence="6">
    <location>
        <begin position="261"/>
        <end position="291"/>
    </location>
</feature>
<dbReference type="GO" id="GO:0046872">
    <property type="term" value="F:metal ion binding"/>
    <property type="evidence" value="ECO:0007669"/>
    <property type="project" value="UniProtKB-UniRule"/>
</dbReference>
<evidence type="ECO:0000313" key="9">
    <source>
        <dbReference type="Proteomes" id="UP000321306"/>
    </source>
</evidence>
<dbReference type="GO" id="GO:0034755">
    <property type="term" value="P:iron ion transmembrane transport"/>
    <property type="evidence" value="ECO:0007669"/>
    <property type="project" value="TreeGrafter"/>
</dbReference>
<dbReference type="InterPro" id="IPR001046">
    <property type="entry name" value="NRAMP_fam"/>
</dbReference>
<keyword evidence="6" id="KW-0769">Symport</keyword>
<proteinExistence type="inferred from homology"/>
<sequence length="451" mass="48885">MDSPTNKTPQDGWRQEPGEASLSEANSTIPIPEGKPHWRRFLAFVGPGALVAVGYMDPGNWATNLAGGSKFAFSLLSVVLISNLMAILLQAMSLRLGIATGRDLAQACRDHYPRPVALFLWVLAEIAIAATDLAELIGAAVALNLLFGLPLLWGLILTAFDVLLLLMLQNRGFRWIEAFVMVLIFTIFVCFGIELVLAKPEWSAVLRGYIPTHQILTQPQMLYIAIGILGATVMPHNLYLHSSIVQTRNYKRDLAGKKEAIKYATLDSTIALMLALLVNSAMLILAATVFFKAGRTEMADITEAYGLLTPLLGTTLASTLFGVALLACGQNATITGTLSGQIVMEGFLNFRVAPWIRRLITRLIAIVPAVAVTAIHGSKGTTDLLVLSQVILSLQLSFAVFPLLLFTSDPKKMGGFVNPPWMNVLGWLTGLTIAGFNLYLLLVTFGILQHG</sequence>